<evidence type="ECO:0000256" key="1">
    <source>
        <dbReference type="SAM" id="MobiDB-lite"/>
    </source>
</evidence>
<keyword evidence="3" id="KW-1185">Reference proteome</keyword>
<sequence length="85" mass="9335">MRTLGPRGHEVSSVGRRQEAEREVKQPELCDIRSPPQLHLPTACSSESGAHPDRAKDALHQEEALRAHVSSLQLLQSVAAAHGRR</sequence>
<dbReference type="Proteomes" id="UP001066276">
    <property type="component" value="Chromosome 4_2"/>
</dbReference>
<gene>
    <name evidence="2" type="ORF">NDU88_001275</name>
</gene>
<organism evidence="2 3">
    <name type="scientific">Pleurodeles waltl</name>
    <name type="common">Iberian ribbed newt</name>
    <dbReference type="NCBI Taxonomy" id="8319"/>
    <lineage>
        <taxon>Eukaryota</taxon>
        <taxon>Metazoa</taxon>
        <taxon>Chordata</taxon>
        <taxon>Craniata</taxon>
        <taxon>Vertebrata</taxon>
        <taxon>Euteleostomi</taxon>
        <taxon>Amphibia</taxon>
        <taxon>Batrachia</taxon>
        <taxon>Caudata</taxon>
        <taxon>Salamandroidea</taxon>
        <taxon>Salamandridae</taxon>
        <taxon>Pleurodelinae</taxon>
        <taxon>Pleurodeles</taxon>
    </lineage>
</organism>
<protein>
    <submittedName>
        <fullName evidence="2">Uncharacterized protein</fullName>
    </submittedName>
</protein>
<proteinExistence type="predicted"/>
<evidence type="ECO:0000313" key="2">
    <source>
        <dbReference type="EMBL" id="KAJ1160782.1"/>
    </source>
</evidence>
<dbReference type="EMBL" id="JANPWB010000008">
    <property type="protein sequence ID" value="KAJ1160782.1"/>
    <property type="molecule type" value="Genomic_DNA"/>
</dbReference>
<comment type="caution">
    <text evidence="2">The sequence shown here is derived from an EMBL/GenBank/DDBJ whole genome shotgun (WGS) entry which is preliminary data.</text>
</comment>
<feature type="region of interest" description="Disordered" evidence="1">
    <location>
        <begin position="1"/>
        <end position="57"/>
    </location>
</feature>
<evidence type="ECO:0000313" key="3">
    <source>
        <dbReference type="Proteomes" id="UP001066276"/>
    </source>
</evidence>
<accession>A0AAV7S843</accession>
<dbReference type="AlphaFoldDB" id="A0AAV7S843"/>
<reference evidence="2" key="1">
    <citation type="journal article" date="2022" name="bioRxiv">
        <title>Sequencing and chromosome-scale assembly of the giantPleurodeles waltlgenome.</title>
        <authorList>
            <person name="Brown T."/>
            <person name="Elewa A."/>
            <person name="Iarovenko S."/>
            <person name="Subramanian E."/>
            <person name="Araus A.J."/>
            <person name="Petzold A."/>
            <person name="Susuki M."/>
            <person name="Suzuki K.-i.T."/>
            <person name="Hayashi T."/>
            <person name="Toyoda A."/>
            <person name="Oliveira C."/>
            <person name="Osipova E."/>
            <person name="Leigh N.D."/>
            <person name="Simon A."/>
            <person name="Yun M.H."/>
        </authorList>
    </citation>
    <scope>NUCLEOTIDE SEQUENCE</scope>
    <source>
        <strain evidence="2">20211129_DDA</strain>
        <tissue evidence="2">Liver</tissue>
    </source>
</reference>
<name>A0AAV7S843_PLEWA</name>
<feature type="compositionally biased region" description="Basic and acidic residues" evidence="1">
    <location>
        <begin position="16"/>
        <end position="31"/>
    </location>
</feature>